<proteinExistence type="predicted"/>
<gene>
    <name evidence="2" type="ORF">B1R32_10589</name>
</gene>
<dbReference type="SUPFAM" id="SSF54593">
    <property type="entry name" value="Glyoxalase/Bleomycin resistance protein/Dihydroxybiphenyl dioxygenase"/>
    <property type="match status" value="1"/>
</dbReference>
<dbReference type="Proteomes" id="UP000237684">
    <property type="component" value="Unassembled WGS sequence"/>
</dbReference>
<dbReference type="AlphaFoldDB" id="A0A2S8SUF0"/>
<organism evidence="2 3">
    <name type="scientific">Abditibacterium utsteinense</name>
    <dbReference type="NCBI Taxonomy" id="1960156"/>
    <lineage>
        <taxon>Bacteria</taxon>
        <taxon>Pseudomonadati</taxon>
        <taxon>Abditibacteriota</taxon>
        <taxon>Abditibacteriia</taxon>
        <taxon>Abditibacteriales</taxon>
        <taxon>Abditibacteriaceae</taxon>
        <taxon>Abditibacterium</taxon>
    </lineage>
</organism>
<sequence length="145" mass="16429">MIKSIGHAAFDCYDYEKTLDFYTRILGFEPMFDLPNDDGELWITYLRVSDEIFIELFPKSGERPAKSGSYSHLCLEVDDIEITAKTVTERGATLDNGGKINTGKDGNLQVWTKDPEGNRIEFMQLMPDCLQLRAIERIKATKIAG</sequence>
<dbReference type="Pfam" id="PF00903">
    <property type="entry name" value="Glyoxalase"/>
    <property type="match status" value="1"/>
</dbReference>
<dbReference type="EMBL" id="NIGF01000005">
    <property type="protein sequence ID" value="PQV64408.1"/>
    <property type="molecule type" value="Genomic_DNA"/>
</dbReference>
<dbReference type="InterPro" id="IPR029068">
    <property type="entry name" value="Glyas_Bleomycin-R_OHBP_Dase"/>
</dbReference>
<dbReference type="PANTHER" id="PTHR21366:SF31">
    <property type="entry name" value="METALLOTHIOL TRANSFERASE FOSB"/>
    <property type="match status" value="1"/>
</dbReference>
<name>A0A2S8SUF0_9BACT</name>
<dbReference type="GO" id="GO:0016829">
    <property type="term" value="F:lyase activity"/>
    <property type="evidence" value="ECO:0007669"/>
    <property type="project" value="UniProtKB-KW"/>
</dbReference>
<dbReference type="InterPro" id="IPR004360">
    <property type="entry name" value="Glyas_Fos-R_dOase_dom"/>
</dbReference>
<dbReference type="Gene3D" id="3.10.180.10">
    <property type="entry name" value="2,3-Dihydroxybiphenyl 1,2-Dioxygenase, domain 1"/>
    <property type="match status" value="1"/>
</dbReference>
<keyword evidence="2" id="KW-0456">Lyase</keyword>
<dbReference type="CDD" id="cd06587">
    <property type="entry name" value="VOC"/>
    <property type="match status" value="1"/>
</dbReference>
<evidence type="ECO:0000313" key="2">
    <source>
        <dbReference type="EMBL" id="PQV64408.1"/>
    </source>
</evidence>
<dbReference type="RefSeq" id="WP_105483200.1">
    <property type="nucleotide sequence ID" value="NZ_NIGF01000005.1"/>
</dbReference>
<protein>
    <submittedName>
        <fullName evidence="2">Lactoylglutathione lyase</fullName>
    </submittedName>
</protein>
<dbReference type="InParanoid" id="A0A2S8SUF0"/>
<dbReference type="InterPro" id="IPR050383">
    <property type="entry name" value="GlyoxalaseI/FosfomycinResist"/>
</dbReference>
<evidence type="ECO:0000313" key="3">
    <source>
        <dbReference type="Proteomes" id="UP000237684"/>
    </source>
</evidence>
<comment type="caution">
    <text evidence="2">The sequence shown here is derived from an EMBL/GenBank/DDBJ whole genome shotgun (WGS) entry which is preliminary data.</text>
</comment>
<dbReference type="InterPro" id="IPR037523">
    <property type="entry name" value="VOC_core"/>
</dbReference>
<keyword evidence="3" id="KW-1185">Reference proteome</keyword>
<dbReference type="OrthoDB" id="7947929at2"/>
<feature type="domain" description="VOC" evidence="1">
    <location>
        <begin position="4"/>
        <end position="125"/>
    </location>
</feature>
<evidence type="ECO:0000259" key="1">
    <source>
        <dbReference type="PROSITE" id="PS51819"/>
    </source>
</evidence>
<accession>A0A2S8SUF0</accession>
<dbReference type="PANTHER" id="PTHR21366">
    <property type="entry name" value="GLYOXALASE FAMILY PROTEIN"/>
    <property type="match status" value="1"/>
</dbReference>
<reference evidence="2 3" key="1">
    <citation type="journal article" date="2018" name="Syst. Appl. Microbiol.">
        <title>Abditibacterium utsteinense sp. nov., the first cultivated member of candidate phylum FBP, isolated from ice-free Antarctic soil samples.</title>
        <authorList>
            <person name="Tahon G."/>
            <person name="Tytgat B."/>
            <person name="Lebbe L."/>
            <person name="Carlier A."/>
            <person name="Willems A."/>
        </authorList>
    </citation>
    <scope>NUCLEOTIDE SEQUENCE [LARGE SCALE GENOMIC DNA]</scope>
    <source>
        <strain evidence="2 3">LMG 29911</strain>
    </source>
</reference>
<dbReference type="PROSITE" id="PS51819">
    <property type="entry name" value="VOC"/>
    <property type="match status" value="1"/>
</dbReference>